<reference evidence="1 2" key="1">
    <citation type="journal article" date="2011" name="J. Gen. Appl. Microbiol.">
        <title>Draft genome sequencing of the enigmatic basidiomycete Mixia osmundae.</title>
        <authorList>
            <person name="Nishida H."/>
            <person name="Nagatsuka Y."/>
            <person name="Sugiyama J."/>
        </authorList>
    </citation>
    <scope>NUCLEOTIDE SEQUENCE [LARGE SCALE GENOMIC DNA]</scope>
    <source>
        <strain evidence="2">CBS 9802 / IAM 14324 / JCM 22182 / KY 12970</strain>
    </source>
</reference>
<name>G7E6N1_MIXOS</name>
<sequence length="82" mass="8993">MDSTIWSTAQDVIAECCHASREMAFITAVEPDASSYSSQTFEVACNAGPVKKVSPFCARVFGLDSTIGQCELGREMHSWDRK</sequence>
<dbReference type="AlphaFoldDB" id="G7E6N1"/>
<dbReference type="EMBL" id="BABT02000153">
    <property type="protein sequence ID" value="GAA98491.1"/>
    <property type="molecule type" value="Genomic_DNA"/>
</dbReference>
<evidence type="ECO:0000313" key="1">
    <source>
        <dbReference type="EMBL" id="GAA98491.1"/>
    </source>
</evidence>
<dbReference type="Proteomes" id="UP000009131">
    <property type="component" value="Unassembled WGS sequence"/>
</dbReference>
<dbReference type="InParanoid" id="G7E6N1"/>
<accession>G7E6N1</accession>
<dbReference type="HOGENOM" id="CLU_2558782_0_0_1"/>
<organism evidence="1 2">
    <name type="scientific">Mixia osmundae (strain CBS 9802 / IAM 14324 / JCM 22182 / KY 12970)</name>
    <dbReference type="NCBI Taxonomy" id="764103"/>
    <lineage>
        <taxon>Eukaryota</taxon>
        <taxon>Fungi</taxon>
        <taxon>Dikarya</taxon>
        <taxon>Basidiomycota</taxon>
        <taxon>Pucciniomycotina</taxon>
        <taxon>Mixiomycetes</taxon>
        <taxon>Mixiales</taxon>
        <taxon>Mixiaceae</taxon>
        <taxon>Mixia</taxon>
    </lineage>
</organism>
<proteinExistence type="predicted"/>
<reference evidence="1 2" key="2">
    <citation type="journal article" date="2012" name="Open Biol.">
        <title>Characteristics of nucleosomes and linker DNA regions on the genome of the basidiomycete Mixia osmundae revealed by mono- and dinucleosome mapping.</title>
        <authorList>
            <person name="Nishida H."/>
            <person name="Kondo S."/>
            <person name="Matsumoto T."/>
            <person name="Suzuki Y."/>
            <person name="Yoshikawa H."/>
            <person name="Taylor T.D."/>
            <person name="Sugiyama J."/>
        </authorList>
    </citation>
    <scope>NUCLEOTIDE SEQUENCE [LARGE SCALE GENOMIC DNA]</scope>
    <source>
        <strain evidence="2">CBS 9802 / IAM 14324 / JCM 22182 / KY 12970</strain>
    </source>
</reference>
<dbReference type="RefSeq" id="XP_014567689.1">
    <property type="nucleotide sequence ID" value="XM_014712203.1"/>
</dbReference>
<protein>
    <submittedName>
        <fullName evidence="1">Uncharacterized protein</fullName>
    </submittedName>
</protein>
<gene>
    <name evidence="1" type="primary">Mo05177</name>
    <name evidence="1" type="ORF">E5Q_05177</name>
</gene>
<comment type="caution">
    <text evidence="1">The sequence shown here is derived from an EMBL/GenBank/DDBJ whole genome shotgun (WGS) entry which is preliminary data.</text>
</comment>
<keyword evidence="2" id="KW-1185">Reference proteome</keyword>
<evidence type="ECO:0000313" key="2">
    <source>
        <dbReference type="Proteomes" id="UP000009131"/>
    </source>
</evidence>